<proteinExistence type="predicted"/>
<dbReference type="GO" id="GO:0006406">
    <property type="term" value="P:mRNA export from nucleus"/>
    <property type="evidence" value="ECO:0007669"/>
    <property type="project" value="TreeGrafter"/>
</dbReference>
<evidence type="ECO:0000256" key="1">
    <source>
        <dbReference type="SAM" id="MobiDB-lite"/>
    </source>
</evidence>
<evidence type="ECO:0000313" key="2">
    <source>
        <dbReference type="EMBL" id="WZN63840.1"/>
    </source>
</evidence>
<accession>A0AAX4PCZ2</accession>
<name>A0AAX4PCZ2_9CHLO</name>
<evidence type="ECO:0000313" key="3">
    <source>
        <dbReference type="Proteomes" id="UP001472866"/>
    </source>
</evidence>
<feature type="region of interest" description="Disordered" evidence="1">
    <location>
        <begin position="542"/>
        <end position="600"/>
    </location>
</feature>
<dbReference type="InterPro" id="IPR021861">
    <property type="entry name" value="THO_THOC1"/>
</dbReference>
<dbReference type="Proteomes" id="UP001472866">
    <property type="component" value="Chromosome 08"/>
</dbReference>
<organism evidence="2 3">
    <name type="scientific">Chloropicon roscoffensis</name>
    <dbReference type="NCBI Taxonomy" id="1461544"/>
    <lineage>
        <taxon>Eukaryota</taxon>
        <taxon>Viridiplantae</taxon>
        <taxon>Chlorophyta</taxon>
        <taxon>Chloropicophyceae</taxon>
        <taxon>Chloropicales</taxon>
        <taxon>Chloropicaceae</taxon>
        <taxon>Chloropicon</taxon>
    </lineage>
</organism>
<reference evidence="2 3" key="1">
    <citation type="submission" date="2024-03" db="EMBL/GenBank/DDBJ databases">
        <title>Complete genome sequence of the green alga Chloropicon roscoffensis RCC1871.</title>
        <authorList>
            <person name="Lemieux C."/>
            <person name="Pombert J.-F."/>
            <person name="Otis C."/>
            <person name="Turmel M."/>
        </authorList>
    </citation>
    <scope>NUCLEOTIDE SEQUENCE [LARGE SCALE GENOMIC DNA]</scope>
    <source>
        <strain evidence="2 3">RCC1871</strain>
    </source>
</reference>
<dbReference type="Pfam" id="PF11957">
    <property type="entry name" value="efThoc1"/>
    <property type="match status" value="1"/>
</dbReference>
<feature type="compositionally biased region" description="Acidic residues" evidence="1">
    <location>
        <begin position="560"/>
        <end position="575"/>
    </location>
</feature>
<sequence>MADAVAFVAFVAQVKGALGGIAGGGDSLDSAALGTVVELAEAQASAREASCAKTLETCLRTILCEYLSSSSGTEADEEAAWQRVSILLDSTLWLLGQEKVAHNAFMLLLEDLAEEASLTLCEKLFQYIETKKPEVLAVGKNRLYLLRTCNKLLKRLSREDNPLLCGRLLILVATLLPLSERSGVNLAGGFDVDNRTEFAELEQGCTDESGRLVDVDLYNSLWRVQGLLGNPPLILESTNWPGFESGLRRVLEAFDRTSTKQGSAPQDLSAASHDSQSLKYSTSPNLLGLQLHDASFKCAYLFQALAVLSYLRVELPLKKPPATQSRDERALRQRQADAIPRLEAAVEASLKKFAPRVTLELIRTFIQREKHWILWKKVGRKAGEEGAKAVKCPPLEREALPEDLEMFKERKDALAEAKATKKGAAVKRKRASMTGFSKNQVKLGNEDLDRLWNISSDNHECLDFEDQEKVPKMSELVQRVVNQAQLDSGVDEADKLMCDKLYCWRVKRLLAQMDCKNFIKHCDKNLERLLPEVFEELREQMPLKEEEKEEAPGTTAAAAAEEDAEMKEAGEEEEGGGAKAEENDEVKSEGKEGDPASKLL</sequence>
<dbReference type="EMBL" id="CP151508">
    <property type="protein sequence ID" value="WZN63840.1"/>
    <property type="molecule type" value="Genomic_DNA"/>
</dbReference>
<protein>
    <submittedName>
        <fullName evidence="2">Subunit 1 of THO complex</fullName>
    </submittedName>
</protein>
<feature type="compositionally biased region" description="Basic and acidic residues" evidence="1">
    <location>
        <begin position="579"/>
        <end position="600"/>
    </location>
</feature>
<dbReference type="AlphaFoldDB" id="A0AAX4PCZ2"/>
<keyword evidence="3" id="KW-1185">Reference proteome</keyword>
<dbReference type="PANTHER" id="PTHR13265:SF0">
    <property type="entry name" value="HPR1"/>
    <property type="match status" value="1"/>
</dbReference>
<dbReference type="PANTHER" id="PTHR13265">
    <property type="entry name" value="THO COMPLEX SUBUNIT 1"/>
    <property type="match status" value="1"/>
</dbReference>
<dbReference type="GO" id="GO:0000445">
    <property type="term" value="C:THO complex part of transcription export complex"/>
    <property type="evidence" value="ECO:0007669"/>
    <property type="project" value="TreeGrafter"/>
</dbReference>
<gene>
    <name evidence="2" type="ORF">HKI87_08g53930</name>
</gene>